<feature type="transmembrane region" description="Helical" evidence="1">
    <location>
        <begin position="85"/>
        <end position="104"/>
    </location>
</feature>
<comment type="caution">
    <text evidence="3">The sequence shown here is derived from an EMBL/GenBank/DDBJ whole genome shotgun (WGS) entry which is preliminary data.</text>
</comment>
<evidence type="ECO:0000259" key="2">
    <source>
        <dbReference type="Pfam" id="PF07885"/>
    </source>
</evidence>
<feature type="transmembrane region" description="Helical" evidence="1">
    <location>
        <begin position="116"/>
        <end position="137"/>
    </location>
</feature>
<gene>
    <name evidence="3" type="ORF">GCM10007418_01270</name>
</gene>
<dbReference type="Gene3D" id="1.10.287.70">
    <property type="match status" value="1"/>
</dbReference>
<accession>A0ABQ1NU89</accession>
<organism evidence="3 4">
    <name type="scientific">Halopseudomonas salina</name>
    <dbReference type="NCBI Taxonomy" id="1323744"/>
    <lineage>
        <taxon>Bacteria</taxon>
        <taxon>Pseudomonadati</taxon>
        <taxon>Pseudomonadota</taxon>
        <taxon>Gammaproteobacteria</taxon>
        <taxon>Pseudomonadales</taxon>
        <taxon>Pseudomonadaceae</taxon>
        <taxon>Halopseudomonas</taxon>
    </lineage>
</organism>
<keyword evidence="1" id="KW-0472">Membrane</keyword>
<protein>
    <submittedName>
        <fullName evidence="3">Ion transporter</fullName>
    </submittedName>
</protein>
<name>A0ABQ1NU89_9GAMM</name>
<feature type="domain" description="Potassium channel" evidence="2">
    <location>
        <begin position="67"/>
        <end position="129"/>
    </location>
</feature>
<dbReference type="SUPFAM" id="SSF81324">
    <property type="entry name" value="Voltage-gated potassium channels"/>
    <property type="match status" value="1"/>
</dbReference>
<evidence type="ECO:0000313" key="3">
    <source>
        <dbReference type="EMBL" id="GGC85265.1"/>
    </source>
</evidence>
<dbReference type="Pfam" id="PF07885">
    <property type="entry name" value="Ion_trans_2"/>
    <property type="match status" value="1"/>
</dbReference>
<feature type="transmembrane region" description="Helical" evidence="1">
    <location>
        <begin position="39"/>
        <end position="65"/>
    </location>
</feature>
<dbReference type="InterPro" id="IPR013099">
    <property type="entry name" value="K_chnl_dom"/>
</dbReference>
<evidence type="ECO:0000313" key="4">
    <source>
        <dbReference type="Proteomes" id="UP000638188"/>
    </source>
</evidence>
<evidence type="ECO:0000256" key="1">
    <source>
        <dbReference type="SAM" id="Phobius"/>
    </source>
</evidence>
<dbReference type="EMBL" id="BMFF01000001">
    <property type="protein sequence ID" value="GGC85265.1"/>
    <property type="molecule type" value="Genomic_DNA"/>
</dbReference>
<sequence>MIGGTLALAMLSMLIHYEASFYLRLVLESRKSLSRRARIMTLTSGLFCSHVAQIWLFGAGAWVIIKLFDYTGTLGGIPHIQFLDYVYLSAASYTTVGYGDIFPLGHIRFLFGTESLVGFMLLTWTASLTFVEIRTHWQDLENSDSR</sequence>
<proteinExistence type="predicted"/>
<dbReference type="Proteomes" id="UP000638188">
    <property type="component" value="Unassembled WGS sequence"/>
</dbReference>
<keyword evidence="4" id="KW-1185">Reference proteome</keyword>
<keyword evidence="1" id="KW-1133">Transmembrane helix</keyword>
<reference evidence="4" key="1">
    <citation type="journal article" date="2019" name="Int. J. Syst. Evol. Microbiol.">
        <title>The Global Catalogue of Microorganisms (GCM) 10K type strain sequencing project: providing services to taxonomists for standard genome sequencing and annotation.</title>
        <authorList>
            <consortium name="The Broad Institute Genomics Platform"/>
            <consortium name="The Broad Institute Genome Sequencing Center for Infectious Disease"/>
            <person name="Wu L."/>
            <person name="Ma J."/>
        </authorList>
    </citation>
    <scope>NUCLEOTIDE SEQUENCE [LARGE SCALE GENOMIC DNA]</scope>
    <source>
        <strain evidence="4">CGMCC 1.12482</strain>
    </source>
</reference>
<feature type="transmembrane region" description="Helical" evidence="1">
    <location>
        <begin position="6"/>
        <end position="27"/>
    </location>
</feature>
<keyword evidence="1" id="KW-0812">Transmembrane</keyword>